<dbReference type="AlphaFoldDB" id="A0A162XXG6"/>
<dbReference type="GO" id="GO:0046872">
    <property type="term" value="F:metal ion binding"/>
    <property type="evidence" value="ECO:0007669"/>
    <property type="project" value="UniProtKB-KW"/>
</dbReference>
<comment type="similarity">
    <text evidence="1">Belongs to the sulfatase family.</text>
</comment>
<dbReference type="InterPro" id="IPR050738">
    <property type="entry name" value="Sulfatase"/>
</dbReference>
<keyword evidence="4" id="KW-0106">Calcium</keyword>
<organism evidence="6 7">
    <name type="scientific">Aquimarina aggregata</name>
    <dbReference type="NCBI Taxonomy" id="1642818"/>
    <lineage>
        <taxon>Bacteria</taxon>
        <taxon>Pseudomonadati</taxon>
        <taxon>Bacteroidota</taxon>
        <taxon>Flavobacteriia</taxon>
        <taxon>Flavobacteriales</taxon>
        <taxon>Flavobacteriaceae</taxon>
        <taxon>Aquimarina</taxon>
    </lineage>
</organism>
<keyword evidence="3" id="KW-0378">Hydrolase</keyword>
<dbReference type="PROSITE" id="PS51257">
    <property type="entry name" value="PROKAR_LIPOPROTEIN"/>
    <property type="match status" value="1"/>
</dbReference>
<dbReference type="EMBL" id="LQRT01000046">
    <property type="protein sequence ID" value="KZS38824.1"/>
    <property type="molecule type" value="Genomic_DNA"/>
</dbReference>
<evidence type="ECO:0000256" key="4">
    <source>
        <dbReference type="ARBA" id="ARBA00022837"/>
    </source>
</evidence>
<accession>A0A162XXG6</accession>
<dbReference type="InterPro" id="IPR000917">
    <property type="entry name" value="Sulfatase_N"/>
</dbReference>
<dbReference type="RefSeq" id="WP_066318620.1">
    <property type="nucleotide sequence ID" value="NZ_LQRT01000046.1"/>
</dbReference>
<sequence length="504" mass="56434">MNYSKKIVALYSVIALIVSSCNDTKKEGADDTKKETKQLVAKVIETPKRPNILLVLCDDLGYADVGFNGSKDIKTPALDALALTGTKLTSAYVPHPFCGPSRAGIMTGRYAHTIGAQFNLPPNSETISKGIDVGETFMSKVLQESGYSTGLVGKWHLGAVDKYHPNNRGFDDFYGFLGGGHNYHPADYKAKYAVAKAKGTKVIWDYLSPLEHNGKEVVDDNEYLTDVLSNQGVRFIQEYSKKDAPFFLFMSYNAPHTPLEAKKEDLEMFSNIEDKNRRTYAAMVHAVDRGVGKMVEALKTTGEYENTLIIFFSDNGGKLSKGANNFPLKEGKGSVYEGGFRIPMFFHWPGKVASGMIYNYPVSALDLYPTLTALANANSKIPADKVLTGKNIWDGFLMNKEVKQGDYIFTMRHRTGFSDVGVRSGKWKAVKANDQKWELFNIEEDIEESNDISANHPKILKKLILEAEAWSKTHIQPKWWHNKKTGEEWTKDKMPHFEKTFSID</sequence>
<keyword evidence="2" id="KW-0479">Metal-binding</keyword>
<dbReference type="SUPFAM" id="SSF53649">
    <property type="entry name" value="Alkaline phosphatase-like"/>
    <property type="match status" value="1"/>
</dbReference>
<dbReference type="Proteomes" id="UP000076715">
    <property type="component" value="Unassembled WGS sequence"/>
</dbReference>
<evidence type="ECO:0000256" key="1">
    <source>
        <dbReference type="ARBA" id="ARBA00008779"/>
    </source>
</evidence>
<evidence type="ECO:0000313" key="7">
    <source>
        <dbReference type="Proteomes" id="UP000076715"/>
    </source>
</evidence>
<dbReference type="Pfam" id="PF00884">
    <property type="entry name" value="Sulfatase"/>
    <property type="match status" value="1"/>
</dbReference>
<proteinExistence type="inferred from homology"/>
<comment type="caution">
    <text evidence="6">The sequence shown here is derived from an EMBL/GenBank/DDBJ whole genome shotgun (WGS) entry which is preliminary data.</text>
</comment>
<reference evidence="6 7" key="1">
    <citation type="submission" date="2016-01" db="EMBL/GenBank/DDBJ databases">
        <title>The draft genome sequence of Aquimarina sp. RZW4-3-2.</title>
        <authorList>
            <person name="Wang Y."/>
        </authorList>
    </citation>
    <scope>NUCLEOTIDE SEQUENCE [LARGE SCALE GENOMIC DNA]</scope>
    <source>
        <strain evidence="6 7">RZW4-3-2</strain>
    </source>
</reference>
<gene>
    <name evidence="6" type="ORF">AWE51_14675</name>
</gene>
<feature type="domain" description="Sulfatase N-terminal" evidence="5">
    <location>
        <begin position="50"/>
        <end position="376"/>
    </location>
</feature>
<keyword evidence="7" id="KW-1185">Reference proteome</keyword>
<dbReference type="InterPro" id="IPR017850">
    <property type="entry name" value="Alkaline_phosphatase_core_sf"/>
</dbReference>
<evidence type="ECO:0000313" key="6">
    <source>
        <dbReference type="EMBL" id="KZS38824.1"/>
    </source>
</evidence>
<dbReference type="PANTHER" id="PTHR42693">
    <property type="entry name" value="ARYLSULFATASE FAMILY MEMBER"/>
    <property type="match status" value="1"/>
</dbReference>
<dbReference type="Gene3D" id="3.30.1120.10">
    <property type="match status" value="1"/>
</dbReference>
<dbReference type="GO" id="GO:0004065">
    <property type="term" value="F:arylsulfatase activity"/>
    <property type="evidence" value="ECO:0007669"/>
    <property type="project" value="TreeGrafter"/>
</dbReference>
<protein>
    <submittedName>
        <fullName evidence="6">Sulfatase</fullName>
    </submittedName>
</protein>
<dbReference type="InterPro" id="IPR024607">
    <property type="entry name" value="Sulfatase_CS"/>
</dbReference>
<dbReference type="PROSITE" id="PS00149">
    <property type="entry name" value="SULFATASE_2"/>
    <property type="match status" value="1"/>
</dbReference>
<evidence type="ECO:0000256" key="3">
    <source>
        <dbReference type="ARBA" id="ARBA00022801"/>
    </source>
</evidence>
<dbReference type="Gene3D" id="3.40.720.10">
    <property type="entry name" value="Alkaline Phosphatase, subunit A"/>
    <property type="match status" value="1"/>
</dbReference>
<dbReference type="STRING" id="1642818.AWE51_14675"/>
<name>A0A162XXG6_9FLAO</name>
<dbReference type="PANTHER" id="PTHR42693:SF53">
    <property type="entry name" value="ENDO-4-O-SULFATASE"/>
    <property type="match status" value="1"/>
</dbReference>
<evidence type="ECO:0000259" key="5">
    <source>
        <dbReference type="Pfam" id="PF00884"/>
    </source>
</evidence>
<evidence type="ECO:0000256" key="2">
    <source>
        <dbReference type="ARBA" id="ARBA00022723"/>
    </source>
</evidence>
<dbReference type="OrthoDB" id="1390125at2"/>